<dbReference type="InterPro" id="IPR011333">
    <property type="entry name" value="SKP1/BTB/POZ_sf"/>
</dbReference>
<dbReference type="Pfam" id="PF00651">
    <property type="entry name" value="BTB"/>
    <property type="match status" value="1"/>
</dbReference>
<feature type="domain" description="BTB" evidence="2">
    <location>
        <begin position="381"/>
        <end position="445"/>
    </location>
</feature>
<reference evidence="3" key="1">
    <citation type="journal article" date="2020" name="Fungal Divers.">
        <title>Resolving the Mortierellaceae phylogeny through synthesis of multi-gene phylogenetics and phylogenomics.</title>
        <authorList>
            <person name="Vandepol N."/>
            <person name="Liber J."/>
            <person name="Desiro A."/>
            <person name="Na H."/>
            <person name="Kennedy M."/>
            <person name="Barry K."/>
            <person name="Grigoriev I.V."/>
            <person name="Miller A.N."/>
            <person name="O'Donnell K."/>
            <person name="Stajich J.E."/>
            <person name="Bonito G."/>
        </authorList>
    </citation>
    <scope>NUCLEOTIDE SEQUENCE</scope>
    <source>
        <strain evidence="3">NRRL 2591</strain>
    </source>
</reference>
<accession>A0A9P6JZQ8</accession>
<dbReference type="InterPro" id="IPR000210">
    <property type="entry name" value="BTB/POZ_dom"/>
</dbReference>
<dbReference type="EMBL" id="JAAAXW010000258">
    <property type="protein sequence ID" value="KAF9539217.1"/>
    <property type="molecule type" value="Genomic_DNA"/>
</dbReference>
<evidence type="ECO:0000259" key="2">
    <source>
        <dbReference type="Pfam" id="PF00651"/>
    </source>
</evidence>
<evidence type="ECO:0000313" key="4">
    <source>
        <dbReference type="Proteomes" id="UP000723463"/>
    </source>
</evidence>
<dbReference type="AlphaFoldDB" id="A0A9P6JZQ8"/>
<keyword evidence="4" id="KW-1185">Reference proteome</keyword>
<protein>
    <recommendedName>
        <fullName evidence="2">BTB domain-containing protein</fullName>
    </recommendedName>
</protein>
<proteinExistence type="predicted"/>
<dbReference type="SUPFAM" id="SSF54695">
    <property type="entry name" value="POZ domain"/>
    <property type="match status" value="1"/>
</dbReference>
<name>A0A9P6JZQ8_9FUNG</name>
<evidence type="ECO:0000313" key="3">
    <source>
        <dbReference type="EMBL" id="KAF9539217.1"/>
    </source>
</evidence>
<sequence>MDTPRIGTGTDPIIRIDIPVQQIEATHYNNNTITVRSGDWICTISQQQSQSIMDDETGFERDLEVVVVVAIQQPGGRGRGGVEHLSMLSQYSHLSVVSAGGSGFLEDGGQGECLQEVTIKHLEMLLQGVKVHVEPGMVLYRQRYIFNIQLHTQRNTHSRRQHLLPRLNHHQNPYYRTPAPPMPVAPPISSLRLSDVFVAAKQRLKDFLDLSRGSDFQISFNHPPVTATLIATPVLSSPASEYSIPPVPSLSADSALAVVVPNQCHQQQQQRASLQDVEYQGRVGGGGDTDTLLVHSCIMSTVTSPAMQSILNSYTPPLSPLPSASTTPSIAPSHAFAYTHTFSNDNSNISQQPSFLEPEGLYHPALSAYNQHRSYHSLPQRQQQPTREVRFQDVPPEAVRAVVRYIYLGQKPVLEPYCGYTVKDLMALSSYLEIAPLEDYCVQLVIGTHRDTDTDSSGDDDSGTFNHDYNSMGRQRRGGGSARWTSNLTLRGRSQSRISPEMAVQVLFDWGYRYTKIRTALVCALIDSDLVGDGVLFGSPEDDTNGGSGGRLLRSFAGHEAFHAILCEMVEWQLSRPFL</sequence>
<organism evidence="3 4">
    <name type="scientific">Mortierella hygrophila</name>
    <dbReference type="NCBI Taxonomy" id="979708"/>
    <lineage>
        <taxon>Eukaryota</taxon>
        <taxon>Fungi</taxon>
        <taxon>Fungi incertae sedis</taxon>
        <taxon>Mucoromycota</taxon>
        <taxon>Mortierellomycotina</taxon>
        <taxon>Mortierellomycetes</taxon>
        <taxon>Mortierellales</taxon>
        <taxon>Mortierellaceae</taxon>
        <taxon>Mortierella</taxon>
    </lineage>
</organism>
<feature type="region of interest" description="Disordered" evidence="1">
    <location>
        <begin position="451"/>
        <end position="485"/>
    </location>
</feature>
<dbReference type="Gene3D" id="3.30.710.10">
    <property type="entry name" value="Potassium Channel Kv1.1, Chain A"/>
    <property type="match status" value="1"/>
</dbReference>
<evidence type="ECO:0000256" key="1">
    <source>
        <dbReference type="SAM" id="MobiDB-lite"/>
    </source>
</evidence>
<dbReference type="Proteomes" id="UP000723463">
    <property type="component" value="Unassembled WGS sequence"/>
</dbReference>
<comment type="caution">
    <text evidence="3">The sequence shown here is derived from an EMBL/GenBank/DDBJ whole genome shotgun (WGS) entry which is preliminary data.</text>
</comment>
<dbReference type="CDD" id="cd18186">
    <property type="entry name" value="BTB_POZ_ZBTB_KLHL-like"/>
    <property type="match status" value="1"/>
</dbReference>
<gene>
    <name evidence="3" type="ORF">EC957_005646</name>
</gene>